<dbReference type="GO" id="GO:0090071">
    <property type="term" value="P:negative regulation of ribosome biogenesis"/>
    <property type="evidence" value="ECO:0007669"/>
    <property type="project" value="TreeGrafter"/>
</dbReference>
<evidence type="ECO:0000313" key="2">
    <source>
        <dbReference type="EMBL" id="KUG26876.1"/>
    </source>
</evidence>
<dbReference type="GO" id="GO:0017148">
    <property type="term" value="P:negative regulation of translation"/>
    <property type="evidence" value="ECO:0007669"/>
    <property type="project" value="TreeGrafter"/>
</dbReference>
<dbReference type="InterPro" id="IPR004394">
    <property type="entry name" value="Iojap/RsfS/C7orf30"/>
</dbReference>
<evidence type="ECO:0000256" key="1">
    <source>
        <dbReference type="ARBA" id="ARBA00010574"/>
    </source>
</evidence>
<dbReference type="AlphaFoldDB" id="A0A0W8G1F0"/>
<reference evidence="2" key="1">
    <citation type="journal article" date="2015" name="Proc. Natl. Acad. Sci. U.S.A.">
        <title>Networks of energetic and metabolic interactions define dynamics in microbial communities.</title>
        <authorList>
            <person name="Embree M."/>
            <person name="Liu J.K."/>
            <person name="Al-Bassam M.M."/>
            <person name="Zengler K."/>
        </authorList>
    </citation>
    <scope>NUCLEOTIDE SEQUENCE</scope>
</reference>
<dbReference type="Gene3D" id="3.30.460.10">
    <property type="entry name" value="Beta Polymerase, domain 2"/>
    <property type="match status" value="1"/>
</dbReference>
<dbReference type="NCBIfam" id="TIGR00090">
    <property type="entry name" value="rsfS_iojap_ybeB"/>
    <property type="match status" value="1"/>
</dbReference>
<name>A0A0W8G1F0_9ZZZZ</name>
<dbReference type="InterPro" id="IPR043519">
    <property type="entry name" value="NT_sf"/>
</dbReference>
<accession>A0A0W8G1F0</accession>
<protein>
    <submittedName>
        <fullName evidence="2">Iojap protein</fullName>
    </submittedName>
</protein>
<dbReference type="HAMAP" id="MF_01477">
    <property type="entry name" value="Iojap_RsfS"/>
    <property type="match status" value="1"/>
</dbReference>
<dbReference type="Pfam" id="PF02410">
    <property type="entry name" value="RsfS"/>
    <property type="match status" value="1"/>
</dbReference>
<comment type="caution">
    <text evidence="2">The sequence shown here is derived from an EMBL/GenBank/DDBJ whole genome shotgun (WGS) entry which is preliminary data.</text>
</comment>
<sequence>MDSLKFAEEITQTMLSKKGFRIRILDLKKLSAFADYFVICSASSDTQVKAIADAIDKEMRDRGIKTYHREGYEALNWVLLDYFDVVVHVFKNEIRDYYNLEKLWGDAETIEIEDED</sequence>
<organism evidence="2">
    <name type="scientific">hydrocarbon metagenome</name>
    <dbReference type="NCBI Taxonomy" id="938273"/>
    <lineage>
        <taxon>unclassified sequences</taxon>
        <taxon>metagenomes</taxon>
        <taxon>ecological metagenomes</taxon>
    </lineage>
</organism>
<proteinExistence type="inferred from homology"/>
<comment type="similarity">
    <text evidence="1">Belongs to the Iojap/RsfS family.</text>
</comment>
<dbReference type="EMBL" id="LNQE01000395">
    <property type="protein sequence ID" value="KUG26876.1"/>
    <property type="molecule type" value="Genomic_DNA"/>
</dbReference>
<dbReference type="SUPFAM" id="SSF81301">
    <property type="entry name" value="Nucleotidyltransferase"/>
    <property type="match status" value="1"/>
</dbReference>
<dbReference type="PANTHER" id="PTHR21043">
    <property type="entry name" value="IOJAP SUPERFAMILY ORTHOLOG"/>
    <property type="match status" value="1"/>
</dbReference>
<gene>
    <name evidence="2" type="ORF">ASZ90_003283</name>
</gene>
<dbReference type="GO" id="GO:0043023">
    <property type="term" value="F:ribosomal large subunit binding"/>
    <property type="evidence" value="ECO:0007669"/>
    <property type="project" value="TreeGrafter"/>
</dbReference>
<dbReference type="PANTHER" id="PTHR21043:SF0">
    <property type="entry name" value="MITOCHONDRIAL ASSEMBLY OF RIBOSOMAL LARGE SUBUNIT PROTEIN 1"/>
    <property type="match status" value="1"/>
</dbReference>